<dbReference type="Proteomes" id="UP001189429">
    <property type="component" value="Unassembled WGS sequence"/>
</dbReference>
<proteinExistence type="predicted"/>
<name>A0ABN9Q1M8_9DINO</name>
<sequence length="133" mass="14427">MEAVFGQRARRLDPSRFRRAAAKQRDPKTAARRPGDSALAWQSAGAGVRQKAVARLRATLAFLVNAFAATVYNTPTICMSPQVANTSLETRGRIGDVCESLLCPLRASSPLATSVCSHPYTCEFSDDHLFMAP</sequence>
<keyword evidence="2" id="KW-1185">Reference proteome</keyword>
<accession>A0ABN9Q1M8</accession>
<evidence type="ECO:0000313" key="2">
    <source>
        <dbReference type="Proteomes" id="UP001189429"/>
    </source>
</evidence>
<evidence type="ECO:0000313" key="1">
    <source>
        <dbReference type="EMBL" id="CAK0796856.1"/>
    </source>
</evidence>
<protein>
    <submittedName>
        <fullName evidence="1">Uncharacterized protein</fullName>
    </submittedName>
</protein>
<gene>
    <name evidence="1" type="ORF">PCOR1329_LOCUS6115</name>
</gene>
<reference evidence="1" key="1">
    <citation type="submission" date="2023-10" db="EMBL/GenBank/DDBJ databases">
        <authorList>
            <person name="Chen Y."/>
            <person name="Shah S."/>
            <person name="Dougan E. K."/>
            <person name="Thang M."/>
            <person name="Chan C."/>
        </authorList>
    </citation>
    <scope>NUCLEOTIDE SEQUENCE [LARGE SCALE GENOMIC DNA]</scope>
</reference>
<comment type="caution">
    <text evidence="1">The sequence shown here is derived from an EMBL/GenBank/DDBJ whole genome shotgun (WGS) entry which is preliminary data.</text>
</comment>
<dbReference type="EMBL" id="CAUYUJ010001638">
    <property type="protein sequence ID" value="CAK0796856.1"/>
    <property type="molecule type" value="Genomic_DNA"/>
</dbReference>
<organism evidence="1 2">
    <name type="scientific">Prorocentrum cordatum</name>
    <dbReference type="NCBI Taxonomy" id="2364126"/>
    <lineage>
        <taxon>Eukaryota</taxon>
        <taxon>Sar</taxon>
        <taxon>Alveolata</taxon>
        <taxon>Dinophyceae</taxon>
        <taxon>Prorocentrales</taxon>
        <taxon>Prorocentraceae</taxon>
        <taxon>Prorocentrum</taxon>
    </lineage>
</organism>